<feature type="transmembrane region" description="Helical" evidence="7">
    <location>
        <begin position="80"/>
        <end position="102"/>
    </location>
</feature>
<evidence type="ECO:0000256" key="7">
    <source>
        <dbReference type="SAM" id="Phobius"/>
    </source>
</evidence>
<feature type="transmembrane region" description="Helical" evidence="7">
    <location>
        <begin position="261"/>
        <end position="288"/>
    </location>
</feature>
<name>X1SL65_9ZZZZ</name>
<dbReference type="AlphaFoldDB" id="X1SL65"/>
<evidence type="ECO:0000256" key="2">
    <source>
        <dbReference type="ARBA" id="ARBA00022475"/>
    </source>
</evidence>
<dbReference type="NCBIfam" id="TIGR00786">
    <property type="entry name" value="dctM"/>
    <property type="match status" value="1"/>
</dbReference>
<feature type="domain" description="TRAP C4-dicarboxylate transport system permease DctM subunit" evidence="8">
    <location>
        <begin position="1"/>
        <end position="290"/>
    </location>
</feature>
<evidence type="ECO:0000256" key="5">
    <source>
        <dbReference type="ARBA" id="ARBA00022989"/>
    </source>
</evidence>
<dbReference type="GO" id="GO:0005886">
    <property type="term" value="C:plasma membrane"/>
    <property type="evidence" value="ECO:0007669"/>
    <property type="project" value="UniProtKB-SubCell"/>
</dbReference>
<feature type="transmembrane region" description="Helical" evidence="7">
    <location>
        <begin position="221"/>
        <end position="241"/>
    </location>
</feature>
<feature type="non-terminal residue" evidence="9">
    <location>
        <position position="1"/>
    </location>
</feature>
<feature type="transmembrane region" description="Helical" evidence="7">
    <location>
        <begin position="35"/>
        <end position="68"/>
    </location>
</feature>
<reference evidence="9" key="1">
    <citation type="journal article" date="2014" name="Front. Microbiol.">
        <title>High frequency of phylogenetically diverse reductive dehalogenase-homologous genes in deep subseafloor sedimentary metagenomes.</title>
        <authorList>
            <person name="Kawai M."/>
            <person name="Futagami T."/>
            <person name="Toyoda A."/>
            <person name="Takaki Y."/>
            <person name="Nishi S."/>
            <person name="Hori S."/>
            <person name="Arai W."/>
            <person name="Tsubouchi T."/>
            <person name="Morono Y."/>
            <person name="Uchiyama I."/>
            <person name="Ito T."/>
            <person name="Fujiyama A."/>
            <person name="Inagaki F."/>
            <person name="Takami H."/>
        </authorList>
    </citation>
    <scope>NUCLEOTIDE SEQUENCE</scope>
    <source>
        <strain evidence="9">Expedition CK06-06</strain>
    </source>
</reference>
<dbReference type="EMBL" id="BARW01015356">
    <property type="protein sequence ID" value="GAI93812.1"/>
    <property type="molecule type" value="Genomic_DNA"/>
</dbReference>
<keyword evidence="6 7" id="KW-0472">Membrane</keyword>
<keyword evidence="2" id="KW-1003">Cell membrane</keyword>
<keyword evidence="5 7" id="KW-1133">Transmembrane helix</keyword>
<sequence length="290" mass="30225">LAIPLFIFAGDLLLHGGAAQRLIDVMDAFFCHLPGGMGIATILACAFFAALSGSAGATVSAIGTIMIPAMIASGYRRGTAAGLVGSVGSIGNLIPPSIFFILYGTLVEVSISELFAAGILPGVILSAMLCATMVIAARREHYKLKIAATWQVRKDALIKSIPALVMPIIVLGGIYGGVFTPTEAAAVACVYGLVIGAFVYRKLNFKVLWSTTTHAARTTALIMLLVSMAVVLGKMFSFAGFPQAFAALVMEAKIGPQSFMMLATLVIIALGTILEALPLMYVTVPILLPA</sequence>
<keyword evidence="3" id="KW-0997">Cell inner membrane</keyword>
<evidence type="ECO:0000256" key="4">
    <source>
        <dbReference type="ARBA" id="ARBA00022692"/>
    </source>
</evidence>
<feature type="non-terminal residue" evidence="9">
    <location>
        <position position="290"/>
    </location>
</feature>
<evidence type="ECO:0000313" key="9">
    <source>
        <dbReference type="EMBL" id="GAI93812.1"/>
    </source>
</evidence>
<dbReference type="InterPro" id="IPR010656">
    <property type="entry name" value="DctM"/>
</dbReference>
<evidence type="ECO:0000256" key="1">
    <source>
        <dbReference type="ARBA" id="ARBA00004429"/>
    </source>
</evidence>
<feature type="transmembrane region" description="Helical" evidence="7">
    <location>
        <begin position="184"/>
        <end position="200"/>
    </location>
</feature>
<dbReference type="Pfam" id="PF06808">
    <property type="entry name" value="DctM"/>
    <property type="match status" value="1"/>
</dbReference>
<keyword evidence="4 7" id="KW-0812">Transmembrane</keyword>
<evidence type="ECO:0000256" key="3">
    <source>
        <dbReference type="ARBA" id="ARBA00022519"/>
    </source>
</evidence>
<comment type="caution">
    <text evidence="9">The sequence shown here is derived from an EMBL/GenBank/DDBJ whole genome shotgun (WGS) entry which is preliminary data.</text>
</comment>
<evidence type="ECO:0000259" key="8">
    <source>
        <dbReference type="Pfam" id="PF06808"/>
    </source>
</evidence>
<dbReference type="PANTHER" id="PTHR33362">
    <property type="entry name" value="SIALIC ACID TRAP TRANSPORTER PERMEASE PROTEIN SIAT-RELATED"/>
    <property type="match status" value="1"/>
</dbReference>
<dbReference type="GO" id="GO:0022857">
    <property type="term" value="F:transmembrane transporter activity"/>
    <property type="evidence" value="ECO:0007669"/>
    <property type="project" value="TreeGrafter"/>
</dbReference>
<protein>
    <recommendedName>
        <fullName evidence="8">TRAP C4-dicarboxylate transport system permease DctM subunit domain-containing protein</fullName>
    </recommendedName>
</protein>
<comment type="subcellular location">
    <subcellularLocation>
        <location evidence="1">Cell inner membrane</location>
        <topology evidence="1">Multi-pass membrane protein</topology>
    </subcellularLocation>
</comment>
<dbReference type="PANTHER" id="PTHR33362:SF5">
    <property type="entry name" value="C4-DICARBOXYLATE TRAP TRANSPORTER LARGE PERMEASE PROTEIN DCTM"/>
    <property type="match status" value="1"/>
</dbReference>
<feature type="transmembrane region" description="Helical" evidence="7">
    <location>
        <begin position="114"/>
        <end position="136"/>
    </location>
</feature>
<accession>X1SL65</accession>
<gene>
    <name evidence="9" type="ORF">S12H4_26976</name>
</gene>
<evidence type="ECO:0000256" key="6">
    <source>
        <dbReference type="ARBA" id="ARBA00023136"/>
    </source>
</evidence>
<proteinExistence type="predicted"/>
<feature type="transmembrane region" description="Helical" evidence="7">
    <location>
        <begin position="157"/>
        <end position="178"/>
    </location>
</feature>
<dbReference type="InterPro" id="IPR004681">
    <property type="entry name" value="TRAP_DctM"/>
</dbReference>
<organism evidence="9">
    <name type="scientific">marine sediment metagenome</name>
    <dbReference type="NCBI Taxonomy" id="412755"/>
    <lineage>
        <taxon>unclassified sequences</taxon>
        <taxon>metagenomes</taxon>
        <taxon>ecological metagenomes</taxon>
    </lineage>
</organism>